<dbReference type="InterPro" id="IPR001279">
    <property type="entry name" value="Metallo-B-lactamas"/>
</dbReference>
<sequence length="268" mass="30342">MPREVRDSLYWIQECGADRSNFVEETSDPNPVWYNEDEELHIGQCAYLFTDDQTLLFDTLSPASSDRIIAVLDELLAGDDLDYLAVSHPDVPHAGNTARILREYPEATLVAPKYGTGHELYHLDDAMHVGEGDTIDLGTNTVAFHEATFLDAALHMWMTETTTNTLFPVDWFGYPHTNSECGLFADEFDHAITPDRLMHFHGRVLFWYQYVDVEKVNAEIDQLIESYDPDLLAPAHGNVVRENVSDHMRLMKQVVQDINQDGRVGALG</sequence>
<dbReference type="SUPFAM" id="SSF56281">
    <property type="entry name" value="Metallo-hydrolase/oxidoreductase"/>
    <property type="match status" value="1"/>
</dbReference>
<evidence type="ECO:0000313" key="4">
    <source>
        <dbReference type="Proteomes" id="UP000000390"/>
    </source>
</evidence>
<name>D8JBW0_HALJB</name>
<dbReference type="KEGG" id="hje:HacjB3_17066"/>
<dbReference type="AlphaFoldDB" id="D8JBW0"/>
<evidence type="ECO:0000259" key="1">
    <source>
        <dbReference type="SMART" id="SM00849"/>
    </source>
</evidence>
<dbReference type="Pfam" id="PF19583">
    <property type="entry name" value="ODP"/>
    <property type="match status" value="1"/>
</dbReference>
<dbReference type="Gene3D" id="3.60.15.10">
    <property type="entry name" value="Ribonuclease Z/Hydroxyacylglutathione hydrolase-like"/>
    <property type="match status" value="1"/>
</dbReference>
<dbReference type="InterPro" id="IPR045761">
    <property type="entry name" value="ODP_dom"/>
</dbReference>
<evidence type="ECO:0000313" key="2">
    <source>
        <dbReference type="EMBL" id="ADJ16763.1"/>
    </source>
</evidence>
<dbReference type="Proteomes" id="UP000011645">
    <property type="component" value="Unassembled WGS sequence"/>
</dbReference>
<gene>
    <name evidence="2" type="ordered locus">HacjB3_17066</name>
    <name evidence="3" type="ORF">C497_02392</name>
</gene>
<dbReference type="RefSeq" id="WP_008414202.1">
    <property type="nucleotide sequence ID" value="NC_014298.1"/>
</dbReference>
<reference evidence="2 4" key="1">
    <citation type="journal article" date="2010" name="J. Bacteriol.">
        <title>Complete genome sequence of Halalkalicoccus jeotgali B3(T), an extremely halophilic archaeon.</title>
        <authorList>
            <person name="Roh S.W."/>
            <person name="Nam Y.D."/>
            <person name="Nam S.H."/>
            <person name="Choi S.H."/>
            <person name="Park H.S."/>
            <person name="Bae J.W."/>
        </authorList>
    </citation>
    <scope>NUCLEOTIDE SEQUENCE [LARGE SCALE GENOMIC DNA]</scope>
    <source>
        <strain evidence="2">B3</strain>
        <strain evidence="4">DSM 18796 / CECT 7217 / JCM 14584 / KCTC 4019 / B3</strain>
        <plasmid evidence="4">1</plasmid>
    </source>
</reference>
<dbReference type="HOGENOM" id="CLU_1036666_0_0_2"/>
<dbReference type="OrthoDB" id="6433at2157"/>
<keyword evidence="5" id="KW-1185">Reference proteome</keyword>
<dbReference type="PATRIC" id="fig|795797.18.peg.3343"/>
<geneLocation type="plasmid" evidence="2 4">
    <name>1</name>
</geneLocation>
<organism evidence="2 4">
    <name type="scientific">Halalkalicoccus jeotgali (strain DSM 18796 / CECT 7217 / JCM 14584 / KCTC 4019 / B3)</name>
    <dbReference type="NCBI Taxonomy" id="795797"/>
    <lineage>
        <taxon>Archaea</taxon>
        <taxon>Methanobacteriati</taxon>
        <taxon>Methanobacteriota</taxon>
        <taxon>Stenosarchaea group</taxon>
        <taxon>Halobacteria</taxon>
        <taxon>Halobacteriales</taxon>
        <taxon>Halococcaceae</taxon>
        <taxon>Halalkalicoccus</taxon>
    </lineage>
</organism>
<dbReference type="PANTHER" id="PTHR43717:SF1">
    <property type="entry name" value="ANAEROBIC NITRIC OXIDE REDUCTASE FLAVORUBREDOXIN"/>
    <property type="match status" value="1"/>
</dbReference>
<evidence type="ECO:0000313" key="3">
    <source>
        <dbReference type="EMBL" id="ELY40895.1"/>
    </source>
</evidence>
<dbReference type="EMBL" id="AOHV01000008">
    <property type="protein sequence ID" value="ELY40895.1"/>
    <property type="molecule type" value="Genomic_DNA"/>
</dbReference>
<keyword evidence="2" id="KW-0614">Plasmid</keyword>
<dbReference type="SMART" id="SM00849">
    <property type="entry name" value="Lactamase_B"/>
    <property type="match status" value="1"/>
</dbReference>
<evidence type="ECO:0000313" key="5">
    <source>
        <dbReference type="Proteomes" id="UP000011645"/>
    </source>
</evidence>
<protein>
    <submittedName>
        <fullName evidence="2">Flavodoxin/nitric oxide synthase</fullName>
    </submittedName>
</protein>
<reference evidence="3 5" key="2">
    <citation type="journal article" date="2014" name="PLoS Genet.">
        <title>Phylogenetically driven sequencing of extremely halophilic archaea reveals strategies for static and dynamic osmo-response.</title>
        <authorList>
            <person name="Becker E.A."/>
            <person name="Seitzer P.M."/>
            <person name="Tritt A."/>
            <person name="Larsen D."/>
            <person name="Krusor M."/>
            <person name="Yao A.I."/>
            <person name="Wu D."/>
            <person name="Madern D."/>
            <person name="Eisen J.A."/>
            <person name="Darling A.E."/>
            <person name="Facciotti M.T."/>
        </authorList>
    </citation>
    <scope>NUCLEOTIDE SEQUENCE [LARGE SCALE GENOMIC DNA]</scope>
    <source>
        <strain evidence="3">B3</strain>
        <strain evidence="5">DSM 18796 / CECT 7217 / JCM 14584 / KCTC 4019 / B3</strain>
    </source>
</reference>
<dbReference type="PANTHER" id="PTHR43717">
    <property type="entry name" value="ANAEROBIC NITRIC OXIDE REDUCTASE FLAVORUBREDOXIN"/>
    <property type="match status" value="1"/>
</dbReference>
<accession>D8JBW0</accession>
<dbReference type="EMBL" id="CP002063">
    <property type="protein sequence ID" value="ADJ16763.1"/>
    <property type="molecule type" value="Genomic_DNA"/>
</dbReference>
<dbReference type="Proteomes" id="UP000000390">
    <property type="component" value="Plasmid 1"/>
</dbReference>
<proteinExistence type="predicted"/>
<dbReference type="InterPro" id="IPR036866">
    <property type="entry name" value="RibonucZ/Hydroxyglut_hydro"/>
</dbReference>
<feature type="domain" description="Metallo-beta-lactamase" evidence="1">
    <location>
        <begin position="43"/>
        <end position="236"/>
    </location>
</feature>
<dbReference type="GeneID" id="9421209"/>
<dbReference type="eggNOG" id="arCOG00509">
    <property type="taxonomic scope" value="Archaea"/>
</dbReference>